<dbReference type="OrthoDB" id="9794975at2"/>
<dbReference type="eggNOG" id="COG1544">
    <property type="taxonomic scope" value="Bacteria"/>
</dbReference>
<dbReference type="EMBL" id="CP009896">
    <property type="protein sequence ID" value="AIY18430.1"/>
    <property type="molecule type" value="Genomic_DNA"/>
</dbReference>
<dbReference type="GO" id="GO:0022627">
    <property type="term" value="C:cytosolic small ribosomal subunit"/>
    <property type="evidence" value="ECO:0007669"/>
    <property type="project" value="TreeGrafter"/>
</dbReference>
<dbReference type="HOGENOM" id="CLU_071472_0_0_11"/>
<dbReference type="SUPFAM" id="SSF69754">
    <property type="entry name" value="Ribosome binding protein Y (YfiA homologue)"/>
    <property type="match status" value="1"/>
</dbReference>
<dbReference type="STRING" id="2045.KR76_19700"/>
<comment type="subunit">
    <text evidence="3">Interacts with 100S ribosomes.</text>
</comment>
<dbReference type="NCBIfam" id="TIGR00741">
    <property type="entry name" value="yfiA"/>
    <property type="match status" value="1"/>
</dbReference>
<organism evidence="4 5">
    <name type="scientific">Nocardioides simplex</name>
    <name type="common">Arthrobacter simplex</name>
    <dbReference type="NCBI Taxonomy" id="2045"/>
    <lineage>
        <taxon>Bacteria</taxon>
        <taxon>Bacillati</taxon>
        <taxon>Actinomycetota</taxon>
        <taxon>Actinomycetes</taxon>
        <taxon>Propionibacteriales</taxon>
        <taxon>Nocardioidaceae</taxon>
        <taxon>Pimelobacter</taxon>
    </lineage>
</organism>
<dbReference type="GO" id="GO:0045900">
    <property type="term" value="P:negative regulation of translational elongation"/>
    <property type="evidence" value="ECO:0007669"/>
    <property type="project" value="TreeGrafter"/>
</dbReference>
<dbReference type="GO" id="GO:0043024">
    <property type="term" value="F:ribosomal small subunit binding"/>
    <property type="evidence" value="ECO:0007669"/>
    <property type="project" value="TreeGrafter"/>
</dbReference>
<dbReference type="Proteomes" id="UP000030300">
    <property type="component" value="Chromosome"/>
</dbReference>
<dbReference type="InterPro" id="IPR032528">
    <property type="entry name" value="Ribosom_S30AE_C"/>
</dbReference>
<dbReference type="InterPro" id="IPR050574">
    <property type="entry name" value="HPF/YfiA_ribosome-assoc"/>
</dbReference>
<name>A0A0A1DSQ2_NOCSI</name>
<reference evidence="4 5" key="1">
    <citation type="journal article" date="2015" name="Genome Announc.">
        <title>Complete Genome Sequence of Steroid-Transforming Nocardioides simplex VKM Ac-2033D.</title>
        <authorList>
            <person name="Shtratnikova V.Y."/>
            <person name="Schelkunov M.I."/>
            <person name="Pekov Y.A."/>
            <person name="Fokina V.V."/>
            <person name="Logacheva M.D."/>
            <person name="Sokolov S.L."/>
            <person name="Bragin E.Y."/>
            <person name="Ashapkin V.V."/>
            <person name="Donova M.V."/>
        </authorList>
    </citation>
    <scope>NUCLEOTIDE SEQUENCE [LARGE SCALE GENOMIC DNA]</scope>
    <source>
        <strain evidence="4 5">VKM Ac-2033D</strain>
    </source>
</reference>
<protein>
    <recommendedName>
        <fullName evidence="3">Ribosome hibernation promoting factor</fullName>
        <shortName evidence="3">HPF</shortName>
    </recommendedName>
</protein>
<dbReference type="GeneID" id="96611025"/>
<evidence type="ECO:0000256" key="1">
    <source>
        <dbReference type="ARBA" id="ARBA00022490"/>
    </source>
</evidence>
<evidence type="ECO:0000313" key="5">
    <source>
        <dbReference type="Proteomes" id="UP000030300"/>
    </source>
</evidence>
<evidence type="ECO:0000256" key="3">
    <source>
        <dbReference type="HAMAP-Rule" id="MF_00839"/>
    </source>
</evidence>
<dbReference type="Pfam" id="PF16321">
    <property type="entry name" value="Ribosom_S30AE_C"/>
    <property type="match status" value="1"/>
</dbReference>
<dbReference type="FunFam" id="3.30.505.50:FF:000002">
    <property type="entry name" value="Ribosome hibernation promoting factor"/>
    <property type="match status" value="1"/>
</dbReference>
<dbReference type="Gene3D" id="3.30.505.50">
    <property type="entry name" value="Sigma 54 modulation/S30EA ribosomal protein, C-terminal domain"/>
    <property type="match status" value="1"/>
</dbReference>
<dbReference type="Pfam" id="PF02482">
    <property type="entry name" value="Ribosomal_S30AE"/>
    <property type="match status" value="1"/>
</dbReference>
<dbReference type="PANTHER" id="PTHR33231">
    <property type="entry name" value="30S RIBOSOMAL PROTEIN"/>
    <property type="match status" value="1"/>
</dbReference>
<keyword evidence="5" id="KW-1185">Reference proteome</keyword>
<gene>
    <name evidence="3" type="primary">hpf</name>
    <name evidence="4" type="ORF">KR76_19700</name>
</gene>
<dbReference type="InterPro" id="IPR038416">
    <property type="entry name" value="Ribosom_S30AE_C_sf"/>
</dbReference>
<proteinExistence type="inferred from homology"/>
<dbReference type="Gene3D" id="3.30.160.100">
    <property type="entry name" value="Ribosome hibernation promotion factor-like"/>
    <property type="match status" value="1"/>
</dbReference>
<dbReference type="InterPro" id="IPR003489">
    <property type="entry name" value="RHF/RaiA"/>
</dbReference>
<dbReference type="KEGG" id="psim:KR76_19700"/>
<dbReference type="CDD" id="cd00552">
    <property type="entry name" value="RaiA"/>
    <property type="match status" value="1"/>
</dbReference>
<dbReference type="AlphaFoldDB" id="A0A0A1DSQ2"/>
<comment type="similarity">
    <text evidence="3">Belongs to the HPF/YfiA ribosome-associated protein family. Long HPF subfamily.</text>
</comment>
<dbReference type="HAMAP" id="MF_00839">
    <property type="entry name" value="HPF"/>
    <property type="match status" value="1"/>
</dbReference>
<comment type="function">
    <text evidence="3">Required for dimerization of active 70S ribosomes into 100S ribosomes in stationary phase; 100S ribosomes are translationally inactive and sometimes present during exponential growth.</text>
</comment>
<dbReference type="InterPro" id="IPR034694">
    <property type="entry name" value="HPF_long/plastid"/>
</dbReference>
<keyword evidence="1 3" id="KW-0963">Cytoplasm</keyword>
<sequence length="207" mass="23233">MDVVVTGRHCEISDRFREHAAEKLAKLEKHDHRIMRVHVEVDCEANPRQHDHSVHVELTAYSKGPVIRAEASADDKMGALDLALDKMAAQMRKAADRRRVHRGRRTPVSVGKALSDVQVETETENDDVAIERQVGPITVTGDGPLVVREKTHPANPMTLDQALYEMELVGHDFYLYVDKESERPAVVYRRRGYDYGVISLDIGGAEG</sequence>
<dbReference type="RefSeq" id="WP_038680659.1">
    <property type="nucleotide sequence ID" value="NZ_BJMC01000022.1"/>
</dbReference>
<keyword evidence="2 3" id="KW-0810">Translation regulation</keyword>
<accession>A0A0A1DSQ2</accession>
<evidence type="ECO:0000256" key="2">
    <source>
        <dbReference type="ARBA" id="ARBA00022845"/>
    </source>
</evidence>
<evidence type="ECO:0000313" key="4">
    <source>
        <dbReference type="EMBL" id="AIY18430.1"/>
    </source>
</evidence>
<dbReference type="PANTHER" id="PTHR33231:SF1">
    <property type="entry name" value="30S RIBOSOMAL PROTEIN"/>
    <property type="match status" value="1"/>
</dbReference>
<dbReference type="InterPro" id="IPR036567">
    <property type="entry name" value="RHF-like"/>
</dbReference>
<comment type="subcellular location">
    <subcellularLocation>
        <location evidence="3">Cytoplasm</location>
    </subcellularLocation>
</comment>